<reference evidence="2" key="1">
    <citation type="submission" date="2017-09" db="EMBL/GenBank/DDBJ databases">
        <authorList>
            <person name="Varghese N."/>
            <person name="Submissions S."/>
        </authorList>
    </citation>
    <scope>NUCLEOTIDE SEQUENCE [LARGE SCALE GENOMIC DNA]</scope>
    <source>
        <strain evidence="2">DSM 29961</strain>
    </source>
</reference>
<dbReference type="InterPro" id="IPR037883">
    <property type="entry name" value="Knr4/Smi1-like_sf"/>
</dbReference>
<name>A0A286GBD3_9BACT</name>
<evidence type="ECO:0008006" key="3">
    <source>
        <dbReference type="Google" id="ProtNLM"/>
    </source>
</evidence>
<dbReference type="SUPFAM" id="SSF160631">
    <property type="entry name" value="SMI1/KNR4-like"/>
    <property type="match status" value="1"/>
</dbReference>
<dbReference type="Proteomes" id="UP000219452">
    <property type="component" value="Unassembled WGS sequence"/>
</dbReference>
<organism evidence="1 2">
    <name type="scientific">Spirosoma fluviale</name>
    <dbReference type="NCBI Taxonomy" id="1597977"/>
    <lineage>
        <taxon>Bacteria</taxon>
        <taxon>Pseudomonadati</taxon>
        <taxon>Bacteroidota</taxon>
        <taxon>Cytophagia</taxon>
        <taxon>Cytophagales</taxon>
        <taxon>Cytophagaceae</taxon>
        <taxon>Spirosoma</taxon>
    </lineage>
</organism>
<protein>
    <recommendedName>
        <fullName evidence="3">SMI1 / KNR4 family (SUKH-1)</fullName>
    </recommendedName>
</protein>
<accession>A0A286GBD3</accession>
<gene>
    <name evidence="1" type="ORF">SAMN06269250_4205</name>
</gene>
<dbReference type="EMBL" id="OCNH01000003">
    <property type="protein sequence ID" value="SOD92827.1"/>
    <property type="molecule type" value="Genomic_DNA"/>
</dbReference>
<keyword evidence="2" id="KW-1185">Reference proteome</keyword>
<dbReference type="AlphaFoldDB" id="A0A286GBD3"/>
<evidence type="ECO:0000313" key="1">
    <source>
        <dbReference type="EMBL" id="SOD92827.1"/>
    </source>
</evidence>
<sequence>MVREIEKNNFLEIVEYRANPPISETQVKEVEEALKVPLTDPIKKFYREADGLYLRWRIDPFLDAEKTKRLQKMSNDYEISIAESENQAFARINLVSLYESVKKCNWVGVEPTFEDQPPTVMFNNHTLKRKEFIDLLRPLDLFSLDSYMAFVFQPGQNEPKVILLSEANSIWDQSRVSNFETYLEFLLATRGVVEAREKHFLSTDIKFKNTLIKGTDYWKKRTPKMFR</sequence>
<proteinExistence type="predicted"/>
<evidence type="ECO:0000313" key="2">
    <source>
        <dbReference type="Proteomes" id="UP000219452"/>
    </source>
</evidence>